<dbReference type="Proteomes" id="UP001596028">
    <property type="component" value="Unassembled WGS sequence"/>
</dbReference>
<organism evidence="2 3">
    <name type="scientific">Cohnella hongkongensis</name>
    <dbReference type="NCBI Taxonomy" id="178337"/>
    <lineage>
        <taxon>Bacteria</taxon>
        <taxon>Bacillati</taxon>
        <taxon>Bacillota</taxon>
        <taxon>Bacilli</taxon>
        <taxon>Bacillales</taxon>
        <taxon>Paenibacillaceae</taxon>
        <taxon>Cohnella</taxon>
    </lineage>
</organism>
<proteinExistence type="predicted"/>
<reference evidence="3" key="1">
    <citation type="journal article" date="2019" name="Int. J. Syst. Evol. Microbiol.">
        <title>The Global Catalogue of Microorganisms (GCM) 10K type strain sequencing project: providing services to taxonomists for standard genome sequencing and annotation.</title>
        <authorList>
            <consortium name="The Broad Institute Genomics Platform"/>
            <consortium name="The Broad Institute Genome Sequencing Center for Infectious Disease"/>
            <person name="Wu L."/>
            <person name="Ma J."/>
        </authorList>
    </citation>
    <scope>NUCLEOTIDE SEQUENCE [LARGE SCALE GENOMIC DNA]</scope>
    <source>
        <strain evidence="3">CCUG 49571</strain>
    </source>
</reference>
<dbReference type="RefSeq" id="WP_378096886.1">
    <property type="nucleotide sequence ID" value="NZ_JBHSEP010000009.1"/>
</dbReference>
<feature type="region of interest" description="Disordered" evidence="1">
    <location>
        <begin position="42"/>
        <end position="82"/>
    </location>
</feature>
<accession>A0ABV9FE44</accession>
<gene>
    <name evidence="2" type="ORF">ACFO3S_13780</name>
</gene>
<sequence>MRRDSFKLLLLAGLLGFAVLYGMELSSQGIRNVNGPLETESAADRIDEGGDWTLPVGADRSGREESRPEPTAPIWADGEEEPGVAIPRLDREPVVDRFSGRTAEVLHELSRNGIRMVVSIFNRIAG</sequence>
<protein>
    <submittedName>
        <fullName evidence="2">Uncharacterized protein</fullName>
    </submittedName>
</protein>
<evidence type="ECO:0000313" key="3">
    <source>
        <dbReference type="Proteomes" id="UP001596028"/>
    </source>
</evidence>
<dbReference type="EMBL" id="JBHSEP010000009">
    <property type="protein sequence ID" value="MFC4599318.1"/>
    <property type="molecule type" value="Genomic_DNA"/>
</dbReference>
<comment type="caution">
    <text evidence="2">The sequence shown here is derived from an EMBL/GenBank/DDBJ whole genome shotgun (WGS) entry which is preliminary data.</text>
</comment>
<evidence type="ECO:0000313" key="2">
    <source>
        <dbReference type="EMBL" id="MFC4599318.1"/>
    </source>
</evidence>
<name>A0ABV9FE44_9BACL</name>
<evidence type="ECO:0000256" key="1">
    <source>
        <dbReference type="SAM" id="MobiDB-lite"/>
    </source>
</evidence>
<keyword evidence="3" id="KW-1185">Reference proteome</keyword>